<keyword evidence="3" id="KW-1185">Reference proteome</keyword>
<dbReference type="EMBL" id="FNKO01000002">
    <property type="protein sequence ID" value="SDR12363.1"/>
    <property type="molecule type" value="Genomic_DNA"/>
</dbReference>
<dbReference type="AlphaFoldDB" id="A0A1H1GH24"/>
<feature type="region of interest" description="Disordered" evidence="1">
    <location>
        <begin position="28"/>
        <end position="51"/>
    </location>
</feature>
<organism evidence="2 3">
    <name type="scientific">Actinopolyspora saharensis</name>
    <dbReference type="NCBI Taxonomy" id="995062"/>
    <lineage>
        <taxon>Bacteria</taxon>
        <taxon>Bacillati</taxon>
        <taxon>Actinomycetota</taxon>
        <taxon>Actinomycetes</taxon>
        <taxon>Actinopolysporales</taxon>
        <taxon>Actinopolysporaceae</taxon>
        <taxon>Actinopolyspora</taxon>
    </lineage>
</organism>
<dbReference type="Proteomes" id="UP000199301">
    <property type="component" value="Unassembled WGS sequence"/>
</dbReference>
<evidence type="ECO:0000313" key="3">
    <source>
        <dbReference type="Proteomes" id="UP000199301"/>
    </source>
</evidence>
<proteinExistence type="predicted"/>
<gene>
    <name evidence="2" type="ORF">SAMN04489718_3640</name>
</gene>
<feature type="compositionally biased region" description="Polar residues" evidence="1">
    <location>
        <begin position="36"/>
        <end position="50"/>
    </location>
</feature>
<name>A0A1H1GH24_9ACTN</name>
<evidence type="ECO:0000256" key="1">
    <source>
        <dbReference type="SAM" id="MobiDB-lite"/>
    </source>
</evidence>
<sequence length="94" mass="10376">MSFIDDLYHTVDRACGHIVDPIARKLAHRADGSDVDPTSPQDTVGTSISEDTMDQYAEQVLTDNREEFKEAIKKHLAEKLSTNSGVTQNAVSEN</sequence>
<reference evidence="3" key="1">
    <citation type="submission" date="2016-10" db="EMBL/GenBank/DDBJ databases">
        <authorList>
            <person name="Varghese N."/>
            <person name="Submissions S."/>
        </authorList>
    </citation>
    <scope>NUCLEOTIDE SEQUENCE [LARGE SCALE GENOMIC DNA]</scope>
    <source>
        <strain evidence="3">DSM 45459</strain>
    </source>
</reference>
<evidence type="ECO:0000313" key="2">
    <source>
        <dbReference type="EMBL" id="SDR12363.1"/>
    </source>
</evidence>
<accession>A0A1H1GH24</accession>
<protein>
    <submittedName>
        <fullName evidence="2">Uncharacterized protein</fullName>
    </submittedName>
</protein>
<dbReference type="RefSeq" id="WP_092525906.1">
    <property type="nucleotide sequence ID" value="NZ_FNKO01000002.1"/>
</dbReference>